<dbReference type="Proteomes" id="UP000829291">
    <property type="component" value="Chromosome 7"/>
</dbReference>
<feature type="signal peptide" evidence="2">
    <location>
        <begin position="1"/>
        <end position="22"/>
    </location>
</feature>
<evidence type="ECO:0000259" key="3">
    <source>
        <dbReference type="Pfam" id="PF15998"/>
    </source>
</evidence>
<accession>A0ABM3GLV7</accession>
<feature type="compositionally biased region" description="Acidic residues" evidence="1">
    <location>
        <begin position="545"/>
        <end position="554"/>
    </location>
</feature>
<feature type="region of interest" description="Disordered" evidence="1">
    <location>
        <begin position="303"/>
        <end position="331"/>
    </location>
</feature>
<organism evidence="4 5">
    <name type="scientific">Neodiprion lecontei</name>
    <name type="common">Redheaded pine sawfly</name>
    <dbReference type="NCBI Taxonomy" id="441921"/>
    <lineage>
        <taxon>Eukaryota</taxon>
        <taxon>Metazoa</taxon>
        <taxon>Ecdysozoa</taxon>
        <taxon>Arthropoda</taxon>
        <taxon>Hexapoda</taxon>
        <taxon>Insecta</taxon>
        <taxon>Pterygota</taxon>
        <taxon>Neoptera</taxon>
        <taxon>Endopterygota</taxon>
        <taxon>Hymenoptera</taxon>
        <taxon>Tenthredinoidea</taxon>
        <taxon>Diprionidae</taxon>
        <taxon>Diprioninae</taxon>
        <taxon>Neodiprion</taxon>
    </lineage>
</organism>
<proteinExistence type="predicted"/>
<dbReference type="Pfam" id="PF15998">
    <property type="entry name" value="DUF4773"/>
    <property type="match status" value="1"/>
</dbReference>
<dbReference type="PANTHER" id="PTHR36299">
    <property type="entry name" value="AGAP008005-PA"/>
    <property type="match status" value="1"/>
</dbReference>
<dbReference type="PANTHER" id="PTHR36299:SF3">
    <property type="entry name" value="FI03431P"/>
    <property type="match status" value="1"/>
</dbReference>
<dbReference type="RefSeq" id="XP_046601260.1">
    <property type="nucleotide sequence ID" value="XM_046745304.1"/>
</dbReference>
<sequence length="584" mass="63402">MRLSTVFELLLIFLLVAFAAYARVIDRHEVTSLHRVIRATKQSNVGVSTISLKQATDNVNKYCTCNDNICNCCRNFDVPFLQLKGAGCASVQYLKGDNMALQLSFGDNILTSTVVNGKNPKPVCVPLPGGFSKFCGRIYSIQREATDHFKACLGLELESSKQVEASLRVSCFRFGPDGLKLRPAEPLPIVEADSSSDDDDDEDDIFGLGSDDDDDEDDDDDDDEEDDDDDDDAPTGNAVPSSSADDDDEDDDVFGLGSFFDIFGDDDTPKKPKVTTPSPLPVSIPLLTKPISEAPAVTAVEPVAPGNDIPVESGSVEPPKPVEEEVPASNAAEEVTDQGVEAIADPVADSETAVNAVDDLVPLGSVIQNNVVQPADSPVEEGVQLPELDTGTGSDKVKVTVKKPAVTSSSINAIQTDVKKPVATVASKPEKPEVVQGESDESEEEESEEDDEDEDEDDVLEADDLDEDDDEKEESVEDESEKEEDEDEDEKKPEDVELESDEESIIDDDDDDEDEAALLTALSSDEKDEKVKKDQVKVDKISTNEAEDPEADDADYGFGMAEMLARKRNQKHARPGRQSRIMRL</sequence>
<feature type="compositionally biased region" description="Acidic residues" evidence="1">
    <location>
        <begin position="244"/>
        <end position="253"/>
    </location>
</feature>
<evidence type="ECO:0000313" key="5">
    <source>
        <dbReference type="RefSeq" id="XP_046601260.1"/>
    </source>
</evidence>
<gene>
    <name evidence="5" type="primary">LOC107218933</name>
</gene>
<keyword evidence="4" id="KW-1185">Reference proteome</keyword>
<name>A0ABM3GLV7_NEOLC</name>
<feature type="compositionally biased region" description="Acidic residues" evidence="1">
    <location>
        <begin position="194"/>
        <end position="233"/>
    </location>
</feature>
<evidence type="ECO:0000256" key="1">
    <source>
        <dbReference type="SAM" id="MobiDB-lite"/>
    </source>
</evidence>
<dbReference type="InterPro" id="IPR031941">
    <property type="entry name" value="DUF4773"/>
</dbReference>
<feature type="compositionally biased region" description="Acidic residues" evidence="1">
    <location>
        <begin position="496"/>
        <end position="516"/>
    </location>
</feature>
<feature type="compositionally biased region" description="Low complexity" evidence="1">
    <location>
        <begin position="303"/>
        <end position="317"/>
    </location>
</feature>
<feature type="compositionally biased region" description="Acidic residues" evidence="1">
    <location>
        <begin position="438"/>
        <end position="489"/>
    </location>
</feature>
<dbReference type="GeneID" id="107218933"/>
<feature type="domain" description="DUF4773" evidence="3">
    <location>
        <begin position="62"/>
        <end position="178"/>
    </location>
</feature>
<feature type="compositionally biased region" description="Basic and acidic residues" evidence="1">
    <location>
        <begin position="524"/>
        <end position="542"/>
    </location>
</feature>
<feature type="region of interest" description="Disordered" evidence="1">
    <location>
        <begin position="371"/>
        <end position="554"/>
    </location>
</feature>
<evidence type="ECO:0000256" key="2">
    <source>
        <dbReference type="SAM" id="SignalP"/>
    </source>
</evidence>
<evidence type="ECO:0000313" key="4">
    <source>
        <dbReference type="Proteomes" id="UP000829291"/>
    </source>
</evidence>
<feature type="region of interest" description="Disordered" evidence="1">
    <location>
        <begin position="183"/>
        <end position="283"/>
    </location>
</feature>
<protein>
    <submittedName>
        <fullName evidence="5">Otolith matrix protein OMM-64</fullName>
    </submittedName>
</protein>
<reference evidence="5" key="1">
    <citation type="submission" date="2025-08" db="UniProtKB">
        <authorList>
            <consortium name="RefSeq"/>
        </authorList>
    </citation>
    <scope>IDENTIFICATION</scope>
    <source>
        <tissue evidence="5">Thorax and Abdomen</tissue>
    </source>
</reference>
<feature type="chain" id="PRO_5045629122" evidence="2">
    <location>
        <begin position="23"/>
        <end position="584"/>
    </location>
</feature>
<keyword evidence="2" id="KW-0732">Signal</keyword>